<evidence type="ECO:0000313" key="2">
    <source>
        <dbReference type="EMBL" id="EJT50394.1"/>
    </source>
</evidence>
<accession>J6F0D0</accession>
<comment type="caution">
    <text evidence="2">The sequence shown here is derived from an EMBL/GenBank/DDBJ whole genome shotgun (WGS) entry which is preliminary data.</text>
</comment>
<name>J6F0D0_TRIAS</name>
<dbReference type="GeneID" id="25983840"/>
<dbReference type="EMBL" id="ALBS01000110">
    <property type="protein sequence ID" value="EJT50394.1"/>
    <property type="molecule type" value="Genomic_DNA"/>
</dbReference>
<dbReference type="KEGG" id="tasa:A1Q1_00326"/>
<protein>
    <submittedName>
        <fullName evidence="2">Uncharacterized protein</fullName>
    </submittedName>
</protein>
<evidence type="ECO:0000313" key="3">
    <source>
        <dbReference type="Proteomes" id="UP000002748"/>
    </source>
</evidence>
<proteinExistence type="predicted"/>
<gene>
    <name evidence="2" type="ORF">A1Q1_00326</name>
</gene>
<reference evidence="2 3" key="1">
    <citation type="journal article" date="2012" name="Eukaryot. Cell">
        <title>Draft genome sequence of CBS 2479, the standard type strain of Trichosporon asahii.</title>
        <authorList>
            <person name="Yang R.Y."/>
            <person name="Li H.T."/>
            <person name="Zhu H."/>
            <person name="Zhou G.P."/>
            <person name="Wang M."/>
            <person name="Wang L."/>
        </authorList>
    </citation>
    <scope>NUCLEOTIDE SEQUENCE [LARGE SCALE GENOMIC DNA]</scope>
    <source>
        <strain evidence="3">ATCC 90039 / CBS 2479 / JCM 2466 / KCTC 7840 / NCYC 2677 / UAMH 7654</strain>
    </source>
</reference>
<sequence length="68" mass="7387">MTKTNNNTKAAPVLAQVSANAYGETLFRRKKFVRFSEHTHLSDIALGDQESEPSGHKPAHGLASGLRP</sequence>
<evidence type="ECO:0000256" key="1">
    <source>
        <dbReference type="SAM" id="MobiDB-lite"/>
    </source>
</evidence>
<organism evidence="2 3">
    <name type="scientific">Trichosporon asahii var. asahii (strain ATCC 90039 / CBS 2479 / JCM 2466 / KCTC 7840 / NBRC 103889/ NCYC 2677 / UAMH 7654)</name>
    <name type="common">Yeast</name>
    <dbReference type="NCBI Taxonomy" id="1186058"/>
    <lineage>
        <taxon>Eukaryota</taxon>
        <taxon>Fungi</taxon>
        <taxon>Dikarya</taxon>
        <taxon>Basidiomycota</taxon>
        <taxon>Agaricomycotina</taxon>
        <taxon>Tremellomycetes</taxon>
        <taxon>Trichosporonales</taxon>
        <taxon>Trichosporonaceae</taxon>
        <taxon>Trichosporon</taxon>
    </lineage>
</organism>
<feature type="region of interest" description="Disordered" evidence="1">
    <location>
        <begin position="44"/>
        <end position="68"/>
    </location>
</feature>
<dbReference type="HOGENOM" id="CLU_2795750_0_0_1"/>
<dbReference type="RefSeq" id="XP_014181450.1">
    <property type="nucleotide sequence ID" value="XM_014325975.1"/>
</dbReference>
<dbReference type="VEuPathDB" id="FungiDB:A1Q1_00326"/>
<dbReference type="AlphaFoldDB" id="J6F0D0"/>
<dbReference type="Proteomes" id="UP000002748">
    <property type="component" value="Unassembled WGS sequence"/>
</dbReference>